<sequence>MSDYYEFFRGKSIGKVVKKINQKFKTDDSFFNLDDVRVMYVLCAFEQCLLNGSDWCRLMDHEDTLTFEYLSDIKQYWINAYGYKVNYQQSCPIMKDLLHSILTSVEAHRGGKNYTKGHFMFGHGETLAPVYSDLGLFKDTKPLKAENFQAQHHRKFRSSYILPFAANIAIVTYHCVPQEGIYIQRNENDIFMEQATEYIVQIYLNERLLDIPGCGTSCPMNDFLNKYKKIESCEFNKVCHLNKSS</sequence>
<evidence type="ECO:0000313" key="15">
    <source>
        <dbReference type="Proteomes" id="UP000597762"/>
    </source>
</evidence>
<dbReference type="GO" id="GO:0034417">
    <property type="term" value="F:bisphosphoglycerate 3-phosphatase activity"/>
    <property type="evidence" value="ECO:0007669"/>
    <property type="project" value="UniProtKB-EC"/>
</dbReference>
<dbReference type="Pfam" id="PF00328">
    <property type="entry name" value="His_Phos_2"/>
    <property type="match status" value="1"/>
</dbReference>
<dbReference type="SUPFAM" id="SSF53254">
    <property type="entry name" value="Phosphoglycerate mutase-like"/>
    <property type="match status" value="1"/>
</dbReference>
<comment type="catalytic activity">
    <reaction evidence="12">
        <text>1D-myo-inositol hexakisphosphate + H2O = 1D-myo-inositol 1,2,4,5,6-pentakisphosphate + phosphate</text>
        <dbReference type="Rhea" id="RHEA:16989"/>
        <dbReference type="ChEBI" id="CHEBI:15377"/>
        <dbReference type="ChEBI" id="CHEBI:43474"/>
        <dbReference type="ChEBI" id="CHEBI:57798"/>
        <dbReference type="ChEBI" id="CHEBI:58130"/>
        <dbReference type="EC" id="3.1.3.62"/>
    </reaction>
    <physiologicalReaction direction="left-to-right" evidence="12">
        <dbReference type="Rhea" id="RHEA:16990"/>
    </physiologicalReaction>
</comment>
<dbReference type="PANTHER" id="PTHR20963:SF8">
    <property type="entry name" value="MULTIPLE INOSITOL POLYPHOSPHATE PHOSPHATASE 1"/>
    <property type="match status" value="1"/>
</dbReference>
<evidence type="ECO:0000256" key="12">
    <source>
        <dbReference type="ARBA" id="ARBA00043691"/>
    </source>
</evidence>
<proteinExistence type="inferred from homology"/>
<dbReference type="CDD" id="cd07061">
    <property type="entry name" value="HP_HAP_like"/>
    <property type="match status" value="1"/>
</dbReference>
<protein>
    <recommendedName>
        <fullName evidence="5">Multiple inositol polyphosphate phosphatase 1</fullName>
        <ecNumber evidence="4">3.1.3.62</ecNumber>
        <ecNumber evidence="3">3.1.3.80</ecNumber>
    </recommendedName>
    <alternativeName>
        <fullName evidence="9">2,3-bisphosphoglycerate 3-phosphatase</fullName>
    </alternativeName>
</protein>
<keyword evidence="15" id="KW-1185">Reference proteome</keyword>
<dbReference type="EC" id="3.1.3.80" evidence="3"/>
<evidence type="ECO:0000256" key="5">
    <source>
        <dbReference type="ARBA" id="ARBA00018097"/>
    </source>
</evidence>
<keyword evidence="8" id="KW-0472">Membrane</keyword>
<dbReference type="PANTHER" id="PTHR20963">
    <property type="entry name" value="MULTIPLE INOSITOL POLYPHOSPHATE PHOSPHATASE-RELATED"/>
    <property type="match status" value="1"/>
</dbReference>
<dbReference type="AlphaFoldDB" id="A0A812CNB8"/>
<dbReference type="GO" id="GO:0016020">
    <property type="term" value="C:membrane"/>
    <property type="evidence" value="ECO:0007669"/>
    <property type="project" value="UniProtKB-SubCell"/>
</dbReference>
<evidence type="ECO:0000256" key="6">
    <source>
        <dbReference type="ARBA" id="ARBA00022729"/>
    </source>
</evidence>
<gene>
    <name evidence="14" type="ORF">SPHA_37901</name>
</gene>
<accession>A0A812CNB8</accession>
<evidence type="ECO:0000256" key="7">
    <source>
        <dbReference type="ARBA" id="ARBA00022801"/>
    </source>
</evidence>
<evidence type="ECO:0000256" key="1">
    <source>
        <dbReference type="ARBA" id="ARBA00004370"/>
    </source>
</evidence>
<evidence type="ECO:0000256" key="10">
    <source>
        <dbReference type="ARBA" id="ARBA00043668"/>
    </source>
</evidence>
<reference evidence="14" key="1">
    <citation type="submission" date="2021-01" db="EMBL/GenBank/DDBJ databases">
        <authorList>
            <person name="Li R."/>
            <person name="Bekaert M."/>
        </authorList>
    </citation>
    <scope>NUCLEOTIDE SEQUENCE</scope>
    <source>
        <strain evidence="14">Farmed</strain>
    </source>
</reference>
<comment type="similarity">
    <text evidence="2">Belongs to the histidine acid phosphatase family. MINPP1 subfamily.</text>
</comment>
<keyword evidence="6" id="KW-0732">Signal</keyword>
<dbReference type="EC" id="3.1.3.62" evidence="4"/>
<evidence type="ECO:0000256" key="8">
    <source>
        <dbReference type="ARBA" id="ARBA00023136"/>
    </source>
</evidence>
<evidence type="ECO:0000256" key="2">
    <source>
        <dbReference type="ARBA" id="ARBA00008422"/>
    </source>
</evidence>
<dbReference type="Proteomes" id="UP000597762">
    <property type="component" value="Unassembled WGS sequence"/>
</dbReference>
<evidence type="ECO:0000256" key="9">
    <source>
        <dbReference type="ARBA" id="ARBA00031642"/>
    </source>
</evidence>
<comment type="catalytic activity">
    <reaction evidence="10">
        <text>1D-myo-inositol 1,2,5,6-tetrakisphosphate + H2O = 1D-myo-inositol 1,2,6-trisphosphate + phosphate</text>
        <dbReference type="Rhea" id="RHEA:77119"/>
        <dbReference type="ChEBI" id="CHEBI:15377"/>
        <dbReference type="ChEBI" id="CHEBI:43474"/>
        <dbReference type="ChEBI" id="CHEBI:195535"/>
        <dbReference type="ChEBI" id="CHEBI:195537"/>
        <dbReference type="EC" id="3.1.3.62"/>
    </reaction>
    <physiologicalReaction direction="left-to-right" evidence="10">
        <dbReference type="Rhea" id="RHEA:77120"/>
    </physiologicalReaction>
</comment>
<comment type="caution">
    <text evidence="14">The sequence shown here is derived from an EMBL/GenBank/DDBJ whole genome shotgun (WGS) entry which is preliminary data.</text>
</comment>
<organism evidence="14 15">
    <name type="scientific">Acanthosepion pharaonis</name>
    <name type="common">Pharaoh cuttlefish</name>
    <name type="synonym">Sepia pharaonis</name>
    <dbReference type="NCBI Taxonomy" id="158019"/>
    <lineage>
        <taxon>Eukaryota</taxon>
        <taxon>Metazoa</taxon>
        <taxon>Spiralia</taxon>
        <taxon>Lophotrochozoa</taxon>
        <taxon>Mollusca</taxon>
        <taxon>Cephalopoda</taxon>
        <taxon>Coleoidea</taxon>
        <taxon>Decapodiformes</taxon>
        <taxon>Sepiida</taxon>
        <taxon>Sepiina</taxon>
        <taxon>Sepiidae</taxon>
        <taxon>Acanthosepion</taxon>
    </lineage>
</organism>
<dbReference type="EMBL" id="CAHIKZ030001707">
    <property type="protein sequence ID" value="CAE1272963.1"/>
    <property type="molecule type" value="Genomic_DNA"/>
</dbReference>
<name>A0A812CNB8_ACAPH</name>
<keyword evidence="7 14" id="KW-0378">Hydrolase</keyword>
<evidence type="ECO:0000256" key="11">
    <source>
        <dbReference type="ARBA" id="ARBA00043671"/>
    </source>
</evidence>
<dbReference type="GO" id="GO:0052745">
    <property type="term" value="F:inositol phosphate phosphatase activity"/>
    <property type="evidence" value="ECO:0007669"/>
    <property type="project" value="TreeGrafter"/>
</dbReference>
<dbReference type="OrthoDB" id="6509975at2759"/>
<dbReference type="GO" id="GO:0003993">
    <property type="term" value="F:acid phosphatase activity"/>
    <property type="evidence" value="ECO:0007669"/>
    <property type="project" value="TreeGrafter"/>
</dbReference>
<dbReference type="InterPro" id="IPR029033">
    <property type="entry name" value="His_PPase_superfam"/>
</dbReference>
<dbReference type="Gene3D" id="3.40.50.1240">
    <property type="entry name" value="Phosphoglycerate mutase-like"/>
    <property type="match status" value="1"/>
</dbReference>
<comment type="catalytic activity">
    <reaction evidence="13">
        <text>(2R)-2,3-bisphosphoglycerate + H2O = (2R)-2-phosphoglycerate + phosphate</text>
        <dbReference type="Rhea" id="RHEA:27381"/>
        <dbReference type="ChEBI" id="CHEBI:15377"/>
        <dbReference type="ChEBI" id="CHEBI:43474"/>
        <dbReference type="ChEBI" id="CHEBI:58248"/>
        <dbReference type="ChEBI" id="CHEBI:58289"/>
        <dbReference type="EC" id="3.1.3.80"/>
    </reaction>
    <physiologicalReaction direction="left-to-right" evidence="13">
        <dbReference type="Rhea" id="RHEA:27382"/>
    </physiologicalReaction>
</comment>
<comment type="catalytic activity">
    <reaction evidence="11">
        <text>1D-myo-inositol 1,2,4,5,6-pentakisphosphate + H2O = 1D-myo-inositol 1,2,5,6-tetrakisphosphate + phosphate</text>
        <dbReference type="Rhea" id="RHEA:77115"/>
        <dbReference type="ChEBI" id="CHEBI:15377"/>
        <dbReference type="ChEBI" id="CHEBI:43474"/>
        <dbReference type="ChEBI" id="CHEBI:57798"/>
        <dbReference type="ChEBI" id="CHEBI:195535"/>
        <dbReference type="EC" id="3.1.3.62"/>
    </reaction>
    <physiologicalReaction direction="left-to-right" evidence="11">
        <dbReference type="Rhea" id="RHEA:77116"/>
    </physiologicalReaction>
</comment>
<evidence type="ECO:0000256" key="3">
    <source>
        <dbReference type="ARBA" id="ARBA00012976"/>
    </source>
</evidence>
<evidence type="ECO:0000256" key="13">
    <source>
        <dbReference type="ARBA" id="ARBA00043832"/>
    </source>
</evidence>
<comment type="subcellular location">
    <subcellularLocation>
        <location evidence="1">Membrane</location>
    </subcellularLocation>
</comment>
<dbReference type="InterPro" id="IPR000560">
    <property type="entry name" value="His_Pase_clade-2"/>
</dbReference>
<evidence type="ECO:0000256" key="4">
    <source>
        <dbReference type="ARBA" id="ARBA00013040"/>
    </source>
</evidence>
<evidence type="ECO:0000313" key="14">
    <source>
        <dbReference type="EMBL" id="CAE1272963.1"/>
    </source>
</evidence>